<keyword evidence="2" id="KW-1185">Reference proteome</keyword>
<dbReference type="Pfam" id="PF14097">
    <property type="entry name" value="SpoVAE"/>
    <property type="match status" value="1"/>
</dbReference>
<evidence type="ECO:0000313" key="1">
    <source>
        <dbReference type="EMBL" id="MBD3109718.1"/>
    </source>
</evidence>
<evidence type="ECO:0000313" key="2">
    <source>
        <dbReference type="Proteomes" id="UP000602076"/>
    </source>
</evidence>
<reference evidence="1" key="1">
    <citation type="submission" date="2020-09" db="EMBL/GenBank/DDBJ databases">
        <title>Bacillus faecalis sp. nov., a moderately halophilic bacterium isolated from cow faeces.</title>
        <authorList>
            <person name="Jiang L."/>
            <person name="Lee J."/>
        </authorList>
    </citation>
    <scope>NUCLEOTIDE SEQUENCE</scope>
    <source>
        <strain evidence="1">AGMB 02131</strain>
    </source>
</reference>
<proteinExistence type="predicted"/>
<protein>
    <submittedName>
        <fullName evidence="1">Stage V sporulation protein AE</fullName>
    </submittedName>
</protein>
<name>A0A927HDQ8_9BACI</name>
<organism evidence="1 2">
    <name type="scientific">Peribacillus faecalis</name>
    <dbReference type="NCBI Taxonomy" id="2772559"/>
    <lineage>
        <taxon>Bacteria</taxon>
        <taxon>Bacillati</taxon>
        <taxon>Bacillota</taxon>
        <taxon>Bacilli</taxon>
        <taxon>Bacillales</taxon>
        <taxon>Bacillaceae</taxon>
        <taxon>Peribacillus</taxon>
    </lineage>
</organism>
<dbReference type="EMBL" id="JACXSI010000043">
    <property type="protein sequence ID" value="MBD3109718.1"/>
    <property type="molecule type" value="Genomic_DNA"/>
</dbReference>
<gene>
    <name evidence="1" type="ORF">IEO70_15370</name>
</gene>
<dbReference type="InterPro" id="IPR025914">
    <property type="entry name" value="SpoVAE"/>
</dbReference>
<accession>A0A927HDQ8</accession>
<comment type="caution">
    <text evidence="1">The sequence shown here is derived from an EMBL/GenBank/DDBJ whole genome shotgun (WGS) entry which is preliminary data.</text>
</comment>
<sequence length="193" mass="21016">MSEKRKVILITDGDEYAKRTVELIAREIGGRCISLSQGNPTALKGREIVELIKAAACDPVLVMVDDSGFVGEGEGERAMKYISSHPDIEILGIVAVASKTKQREWTKVDVCIDRDGNLTPYGVDKNGLPEMEIGKLTGDTVYSIDSIKAPIVVGIGDIGKMALHDHLKRGSPITKMAVEVILERSGFYDKETK</sequence>
<dbReference type="Proteomes" id="UP000602076">
    <property type="component" value="Unassembled WGS sequence"/>
</dbReference>
<dbReference type="RefSeq" id="WP_190999254.1">
    <property type="nucleotide sequence ID" value="NZ_JACXSI010000043.1"/>
</dbReference>
<dbReference type="AlphaFoldDB" id="A0A927HDQ8"/>